<comment type="caution">
    <text evidence="1">The sequence shown here is derived from an EMBL/GenBank/DDBJ whole genome shotgun (WGS) entry which is preliminary data.</text>
</comment>
<evidence type="ECO:0000313" key="2">
    <source>
        <dbReference type="Proteomes" id="UP000271974"/>
    </source>
</evidence>
<accession>A0A433T1C9</accession>
<proteinExistence type="predicted"/>
<organism evidence="1 2">
    <name type="scientific">Elysia chlorotica</name>
    <name type="common">Eastern emerald elysia</name>
    <name type="synonym">Sea slug</name>
    <dbReference type="NCBI Taxonomy" id="188477"/>
    <lineage>
        <taxon>Eukaryota</taxon>
        <taxon>Metazoa</taxon>
        <taxon>Spiralia</taxon>
        <taxon>Lophotrochozoa</taxon>
        <taxon>Mollusca</taxon>
        <taxon>Gastropoda</taxon>
        <taxon>Heterobranchia</taxon>
        <taxon>Euthyneura</taxon>
        <taxon>Panpulmonata</taxon>
        <taxon>Sacoglossa</taxon>
        <taxon>Placobranchoidea</taxon>
        <taxon>Plakobranchidae</taxon>
        <taxon>Elysia</taxon>
    </lineage>
</organism>
<reference evidence="1 2" key="1">
    <citation type="submission" date="2019-01" db="EMBL/GenBank/DDBJ databases">
        <title>A draft genome assembly of the solar-powered sea slug Elysia chlorotica.</title>
        <authorList>
            <person name="Cai H."/>
            <person name="Li Q."/>
            <person name="Fang X."/>
            <person name="Li J."/>
            <person name="Curtis N.E."/>
            <person name="Altenburger A."/>
            <person name="Shibata T."/>
            <person name="Feng M."/>
            <person name="Maeda T."/>
            <person name="Schwartz J.A."/>
            <person name="Shigenobu S."/>
            <person name="Lundholm N."/>
            <person name="Nishiyama T."/>
            <person name="Yang H."/>
            <person name="Hasebe M."/>
            <person name="Li S."/>
            <person name="Pierce S.K."/>
            <person name="Wang J."/>
        </authorList>
    </citation>
    <scope>NUCLEOTIDE SEQUENCE [LARGE SCALE GENOMIC DNA]</scope>
    <source>
        <strain evidence="1">EC2010</strain>
        <tissue evidence="1">Whole organism of an adult</tissue>
    </source>
</reference>
<dbReference type="AlphaFoldDB" id="A0A433T1C9"/>
<protein>
    <submittedName>
        <fullName evidence="1">Uncharacterized protein</fullName>
    </submittedName>
</protein>
<keyword evidence="2" id="KW-1185">Reference proteome</keyword>
<gene>
    <name evidence="1" type="ORF">EGW08_016874</name>
</gene>
<dbReference type="Proteomes" id="UP000271974">
    <property type="component" value="Unassembled WGS sequence"/>
</dbReference>
<dbReference type="EMBL" id="RQTK01000748">
    <property type="protein sequence ID" value="RUS75352.1"/>
    <property type="molecule type" value="Genomic_DNA"/>
</dbReference>
<name>A0A433T1C9_ELYCH</name>
<evidence type="ECO:0000313" key="1">
    <source>
        <dbReference type="EMBL" id="RUS75352.1"/>
    </source>
</evidence>
<sequence>MSSLTLPSPPFSDYSASALLVAAAPAPVPRVTRGWPEGGPRVAQPARGAAVWTPPVPACPAPRHSSTPLQYATPVSSTAANWRRSSPDGFPSPGTLSRVARFCAYLHLVYGDFVFHPWCRILMWLDCLVTGHYGVVMLPFWLCGRGQIRTPPEGRQAPGNPYRTRLVTTVASHVTLLDRHEGANTHLDAAVHGAQLPASLAKRQP</sequence>